<comment type="domain">
    <text evidence="12">Contains an N-terminal zinc-binding domain, a central core domain that contains the primase activity, and a C-terminal DnaB-binding domain.</text>
</comment>
<dbReference type="SUPFAM" id="SSF57783">
    <property type="entry name" value="Zinc beta-ribbon"/>
    <property type="match status" value="1"/>
</dbReference>
<evidence type="ECO:0000256" key="7">
    <source>
        <dbReference type="ARBA" id="ARBA00022771"/>
    </source>
</evidence>
<keyword evidence="3 12" id="KW-0808">Transferase</keyword>
<dbReference type="Gene3D" id="3.90.980.10">
    <property type="entry name" value="DNA primase, catalytic core, N-terminal domain"/>
    <property type="match status" value="1"/>
</dbReference>
<dbReference type="Pfam" id="PF08275">
    <property type="entry name" value="DNAG_N"/>
    <property type="match status" value="1"/>
</dbReference>
<comment type="subunit">
    <text evidence="12">Monomer. Interacts with DnaB.</text>
</comment>
<evidence type="ECO:0000256" key="1">
    <source>
        <dbReference type="ARBA" id="ARBA00022478"/>
    </source>
</evidence>
<keyword evidence="6 12" id="KW-0479">Metal-binding</keyword>
<dbReference type="RefSeq" id="WP_125651594.1">
    <property type="nucleotide sequence ID" value="NZ_JBHTOH010000059.1"/>
</dbReference>
<comment type="similarity">
    <text evidence="12 13">Belongs to the DnaG primase family.</text>
</comment>
<evidence type="ECO:0000259" key="15">
    <source>
        <dbReference type="PROSITE" id="PS50880"/>
    </source>
</evidence>
<evidence type="ECO:0000256" key="12">
    <source>
        <dbReference type="HAMAP-Rule" id="MF_00974"/>
    </source>
</evidence>
<keyword evidence="1 12" id="KW-0240">DNA-directed RNA polymerase</keyword>
<evidence type="ECO:0000256" key="9">
    <source>
        <dbReference type="ARBA" id="ARBA00022842"/>
    </source>
</evidence>
<dbReference type="InterPro" id="IPR036977">
    <property type="entry name" value="DNA_primase_Znf_CHC2"/>
</dbReference>
<keyword evidence="17" id="KW-1185">Reference proteome</keyword>
<dbReference type="InterPro" id="IPR030846">
    <property type="entry name" value="DnaG_bac"/>
</dbReference>
<evidence type="ECO:0000256" key="5">
    <source>
        <dbReference type="ARBA" id="ARBA00022705"/>
    </source>
</evidence>
<evidence type="ECO:0000256" key="6">
    <source>
        <dbReference type="ARBA" id="ARBA00022723"/>
    </source>
</evidence>
<reference evidence="17" key="1">
    <citation type="journal article" date="2019" name="Int. J. Syst. Evol. Microbiol.">
        <title>The Global Catalogue of Microorganisms (GCM) 10K type strain sequencing project: providing services to taxonomists for standard genome sequencing and annotation.</title>
        <authorList>
            <consortium name="The Broad Institute Genomics Platform"/>
            <consortium name="The Broad Institute Genome Sequencing Center for Infectious Disease"/>
            <person name="Wu L."/>
            <person name="Ma J."/>
        </authorList>
    </citation>
    <scope>NUCLEOTIDE SEQUENCE [LARGE SCALE GENOMIC DNA]</scope>
    <source>
        <strain evidence="17">CCM 8937</strain>
    </source>
</reference>
<accession>A0ABW4BPC1</accession>
<comment type="caution">
    <text evidence="16">The sequence shown here is derived from an EMBL/GenBank/DDBJ whole genome shotgun (WGS) entry which is preliminary data.</text>
</comment>
<dbReference type="InterPro" id="IPR016136">
    <property type="entry name" value="DNA_helicase_N/primase_C"/>
</dbReference>
<evidence type="ECO:0000256" key="4">
    <source>
        <dbReference type="ARBA" id="ARBA00022695"/>
    </source>
</evidence>
<evidence type="ECO:0000313" key="16">
    <source>
        <dbReference type="EMBL" id="MFD1411355.1"/>
    </source>
</evidence>
<dbReference type="Gene3D" id="3.40.1360.10">
    <property type="match status" value="1"/>
</dbReference>
<keyword evidence="11 12" id="KW-0804">Transcription</keyword>
<organism evidence="16 17">
    <name type="scientific">Lapidilactobacillus gannanensis</name>
    <dbReference type="NCBI Taxonomy" id="2486002"/>
    <lineage>
        <taxon>Bacteria</taxon>
        <taxon>Bacillati</taxon>
        <taxon>Bacillota</taxon>
        <taxon>Bacilli</taxon>
        <taxon>Lactobacillales</taxon>
        <taxon>Lactobacillaceae</taxon>
        <taxon>Lapidilactobacillus</taxon>
    </lineage>
</organism>
<dbReference type="Gene3D" id="3.90.580.10">
    <property type="entry name" value="Zinc finger, CHC2-type domain"/>
    <property type="match status" value="1"/>
</dbReference>
<evidence type="ECO:0000256" key="2">
    <source>
        <dbReference type="ARBA" id="ARBA00022515"/>
    </source>
</evidence>
<dbReference type="SMART" id="SM00493">
    <property type="entry name" value="TOPRIM"/>
    <property type="match status" value="1"/>
</dbReference>
<dbReference type="EMBL" id="JBHTOH010000059">
    <property type="protein sequence ID" value="MFD1411355.1"/>
    <property type="molecule type" value="Genomic_DNA"/>
</dbReference>
<dbReference type="CDD" id="cd03364">
    <property type="entry name" value="TOPRIM_DnaG_primases"/>
    <property type="match status" value="1"/>
</dbReference>
<dbReference type="HAMAP" id="MF_00974">
    <property type="entry name" value="DNA_primase_DnaG"/>
    <property type="match status" value="1"/>
</dbReference>
<feature type="zinc finger region" description="CHC2-type" evidence="12">
    <location>
        <begin position="41"/>
        <end position="65"/>
    </location>
</feature>
<dbReference type="InterPro" id="IPR037068">
    <property type="entry name" value="DNA_primase_core_N_sf"/>
</dbReference>
<dbReference type="Pfam" id="PF01807">
    <property type="entry name" value="Zn_ribbon_DnaG"/>
    <property type="match status" value="1"/>
</dbReference>
<feature type="domain" description="Toprim" evidence="15">
    <location>
        <begin position="263"/>
        <end position="344"/>
    </location>
</feature>
<dbReference type="PANTHER" id="PTHR30313">
    <property type="entry name" value="DNA PRIMASE"/>
    <property type="match status" value="1"/>
</dbReference>
<feature type="region of interest" description="Disordered" evidence="14">
    <location>
        <begin position="441"/>
        <end position="461"/>
    </location>
</feature>
<dbReference type="Pfam" id="PF10410">
    <property type="entry name" value="DnaB_bind"/>
    <property type="match status" value="1"/>
</dbReference>
<feature type="compositionally biased region" description="Low complexity" evidence="14">
    <location>
        <begin position="441"/>
        <end position="454"/>
    </location>
</feature>
<dbReference type="PIRSF" id="PIRSF002811">
    <property type="entry name" value="DnaG"/>
    <property type="match status" value="1"/>
</dbReference>
<dbReference type="InterPro" id="IPR034151">
    <property type="entry name" value="TOPRIM_DnaG_bac"/>
</dbReference>
<dbReference type="InterPro" id="IPR019475">
    <property type="entry name" value="DNA_primase_DnaB-bd"/>
</dbReference>
<comment type="cofactor">
    <cofactor evidence="12 13">
        <name>Zn(2+)</name>
        <dbReference type="ChEBI" id="CHEBI:29105"/>
    </cofactor>
    <text evidence="12 13">Binds 1 zinc ion per monomer.</text>
</comment>
<dbReference type="SMART" id="SM00400">
    <property type="entry name" value="ZnF_CHCC"/>
    <property type="match status" value="1"/>
</dbReference>
<keyword evidence="2 12" id="KW-0639">Primosome</keyword>
<evidence type="ECO:0000256" key="3">
    <source>
        <dbReference type="ARBA" id="ARBA00022679"/>
    </source>
</evidence>
<keyword evidence="5 12" id="KW-0235">DNA replication</keyword>
<dbReference type="NCBIfam" id="TIGR01391">
    <property type="entry name" value="dnaG"/>
    <property type="match status" value="1"/>
</dbReference>
<comment type="function">
    <text evidence="12 13">RNA polymerase that catalyzes the synthesis of short RNA molecules used as primers for DNA polymerase during DNA replication.</text>
</comment>
<dbReference type="Proteomes" id="UP001597191">
    <property type="component" value="Unassembled WGS sequence"/>
</dbReference>
<keyword evidence="4 12" id="KW-0548">Nucleotidyltransferase</keyword>
<dbReference type="Pfam" id="PF13155">
    <property type="entry name" value="Toprim_2"/>
    <property type="match status" value="1"/>
</dbReference>
<evidence type="ECO:0000256" key="10">
    <source>
        <dbReference type="ARBA" id="ARBA00023125"/>
    </source>
</evidence>
<evidence type="ECO:0000256" key="11">
    <source>
        <dbReference type="ARBA" id="ARBA00023163"/>
    </source>
</evidence>
<name>A0ABW4BPC1_9LACO</name>
<sequence>MMATRIPEAYIEEVRNKTNIVDVVSQTVQLHKQGKNLFGLCPFHEERTPSFSVNEEKQIFNCFSCHRGGNVFKFLMELEQISFPEAVIKVAQFSGIPLPEAVVQSRDSVQNSLNSQLQGLYTQAQVLYTHILLKTKVGEPALAYLQNRELAAEVIDEFSLGFAPNQGNVLLDYFTSHQVARELLVRSGLFVQTNDGRLIDRFRNRVMFPITNQNGQVIAFSGRILTASENEPKYLNSPETQLFQKRETLYHFSQAKQSIRESKTAILFEGFMDVISAYKAGVTNGVASMGTSLTSQQLYLLSRAAQKLIVCYDGDEPGQKATAEALKLLKNESFEVGIISLPDKQDPDEFVKAHGAAAFQKQLSQNVLTPIAFQLQHLRSDYNLNLDGDRLAYVQAALQDIVTIDSSVEQELYLQQVANETQLDLTALKNEFETARVKYAQKQRATQRQQQQTQNEDREVPTPALNVKLDRAAISERRLLHLAIHQENVLLQLTSDEQFQFNEPQIQKLFTSWVAYLRQEGSHSIAGFTDQLSSDEVSLLMGIEMLDLPDEVSDEEVADYRRNINQAQLQAQLRQAQLKVKNASNIGDDQAAAQWFSEMLNLKRQLTNS</sequence>
<keyword evidence="7 12" id="KW-0863">Zinc-finger</keyword>
<evidence type="ECO:0000313" key="17">
    <source>
        <dbReference type="Proteomes" id="UP001597191"/>
    </source>
</evidence>
<dbReference type="InterPro" id="IPR006295">
    <property type="entry name" value="DNA_primase_DnaG"/>
</dbReference>
<dbReference type="InterPro" id="IPR002694">
    <property type="entry name" value="Znf_CHC2"/>
</dbReference>
<dbReference type="InterPro" id="IPR050219">
    <property type="entry name" value="DnaG_primase"/>
</dbReference>
<keyword evidence="10 12" id="KW-0238">DNA-binding</keyword>
<evidence type="ECO:0000256" key="14">
    <source>
        <dbReference type="SAM" id="MobiDB-lite"/>
    </source>
</evidence>
<dbReference type="SUPFAM" id="SSF56731">
    <property type="entry name" value="DNA primase core"/>
    <property type="match status" value="1"/>
</dbReference>
<protein>
    <recommendedName>
        <fullName evidence="12 13">DNA primase</fullName>
        <ecNumber evidence="12">2.7.7.101</ecNumber>
    </recommendedName>
</protein>
<keyword evidence="9" id="KW-0460">Magnesium</keyword>
<dbReference type="EC" id="2.7.7.101" evidence="12"/>
<gene>
    <name evidence="12 16" type="primary">dnaG</name>
    <name evidence="16" type="ORF">ACFQ4R_07120</name>
</gene>
<dbReference type="PANTHER" id="PTHR30313:SF2">
    <property type="entry name" value="DNA PRIMASE"/>
    <property type="match status" value="1"/>
</dbReference>
<evidence type="ECO:0000256" key="8">
    <source>
        <dbReference type="ARBA" id="ARBA00022833"/>
    </source>
</evidence>
<evidence type="ECO:0000256" key="13">
    <source>
        <dbReference type="PIRNR" id="PIRNR002811"/>
    </source>
</evidence>
<dbReference type="Gene3D" id="1.10.860.10">
    <property type="entry name" value="DNAb Helicase, Chain A"/>
    <property type="match status" value="1"/>
</dbReference>
<comment type="catalytic activity">
    <reaction evidence="12">
        <text>ssDNA + n NTP = ssDNA/pppN(pN)n-1 hybrid + (n-1) diphosphate.</text>
        <dbReference type="EC" id="2.7.7.101"/>
    </reaction>
</comment>
<dbReference type="InterPro" id="IPR006171">
    <property type="entry name" value="TOPRIM_dom"/>
</dbReference>
<dbReference type="PROSITE" id="PS50880">
    <property type="entry name" value="TOPRIM"/>
    <property type="match status" value="1"/>
</dbReference>
<proteinExistence type="inferred from homology"/>
<keyword evidence="8 12" id="KW-0862">Zinc</keyword>
<dbReference type="InterPro" id="IPR013264">
    <property type="entry name" value="DNAG_N"/>
</dbReference>